<evidence type="ECO:0000256" key="2">
    <source>
        <dbReference type="ARBA" id="ARBA00023242"/>
    </source>
</evidence>
<evidence type="ECO:0000313" key="4">
    <source>
        <dbReference type="Proteomes" id="UP000271098"/>
    </source>
</evidence>
<dbReference type="Gene3D" id="3.60.21.60">
    <property type="match status" value="1"/>
</dbReference>
<reference evidence="5" key="1">
    <citation type="submission" date="2016-06" db="UniProtKB">
        <authorList>
            <consortium name="WormBaseParasite"/>
        </authorList>
    </citation>
    <scope>IDENTIFICATION</scope>
</reference>
<organism evidence="5">
    <name type="scientific">Gongylonema pulchrum</name>
    <dbReference type="NCBI Taxonomy" id="637853"/>
    <lineage>
        <taxon>Eukaryota</taxon>
        <taxon>Metazoa</taxon>
        <taxon>Ecdysozoa</taxon>
        <taxon>Nematoda</taxon>
        <taxon>Chromadorea</taxon>
        <taxon>Rhabditida</taxon>
        <taxon>Spirurina</taxon>
        <taxon>Spiruromorpha</taxon>
        <taxon>Spiruroidea</taxon>
        <taxon>Gongylonematidae</taxon>
        <taxon>Gongylonema</taxon>
    </lineage>
</organism>
<dbReference type="EMBL" id="UYRT01081705">
    <property type="protein sequence ID" value="VDN24861.1"/>
    <property type="molecule type" value="Genomic_DNA"/>
</dbReference>
<protein>
    <submittedName>
        <fullName evidence="5">DUF4378 domain-containing protein</fullName>
    </submittedName>
</protein>
<dbReference type="PANTHER" id="PTHR23061">
    <property type="entry name" value="DNA POLYMERASE 2 ALPHA 70 KDA SUBUNIT"/>
    <property type="match status" value="1"/>
</dbReference>
<keyword evidence="2" id="KW-0539">Nucleus</keyword>
<dbReference type="GO" id="GO:0005658">
    <property type="term" value="C:alpha DNA polymerase:primase complex"/>
    <property type="evidence" value="ECO:0007669"/>
    <property type="project" value="TreeGrafter"/>
</dbReference>
<dbReference type="InterPro" id="IPR016722">
    <property type="entry name" value="DNA_pol_alpha_bsu"/>
</dbReference>
<sequence>MRGSFAGSTFVPEEIFEPKQLHMASLKIQADIGLLSVWCACGPFTSQKTFSFEQLCDLLELAKKELPNIGPFIDRTSTAARSPHLNVDFDEFMDALLAKIDETLSGIGNVISSAEEWRTTDGGSFNHTKALYRILRESVDDPLINR</sequence>
<name>A0A183E1J7_9BILA</name>
<dbReference type="Proteomes" id="UP000271098">
    <property type="component" value="Unassembled WGS sequence"/>
</dbReference>
<dbReference type="AlphaFoldDB" id="A0A183E1J7"/>
<dbReference type="WBParaSite" id="GPUH_0001485701-mRNA-1">
    <property type="protein sequence ID" value="GPUH_0001485701-mRNA-1"/>
    <property type="gene ID" value="GPUH_0001485701"/>
</dbReference>
<gene>
    <name evidence="3" type="ORF">GPUH_LOCUS14838</name>
</gene>
<dbReference type="OrthoDB" id="336885at2759"/>
<evidence type="ECO:0000313" key="3">
    <source>
        <dbReference type="EMBL" id="VDN24861.1"/>
    </source>
</evidence>
<evidence type="ECO:0000256" key="1">
    <source>
        <dbReference type="ARBA" id="ARBA00004123"/>
    </source>
</evidence>
<proteinExistence type="predicted"/>
<reference evidence="3 4" key="2">
    <citation type="submission" date="2018-11" db="EMBL/GenBank/DDBJ databases">
        <authorList>
            <consortium name="Pathogen Informatics"/>
        </authorList>
    </citation>
    <scope>NUCLEOTIDE SEQUENCE [LARGE SCALE GENOMIC DNA]</scope>
</reference>
<keyword evidence="4" id="KW-1185">Reference proteome</keyword>
<comment type="subcellular location">
    <subcellularLocation>
        <location evidence="1">Nucleus</location>
    </subcellularLocation>
</comment>
<dbReference type="PANTHER" id="PTHR23061:SF12">
    <property type="entry name" value="DNA POLYMERASE ALPHA SUBUNIT B"/>
    <property type="match status" value="1"/>
</dbReference>
<accession>A0A183E1J7</accession>
<dbReference type="GO" id="GO:0006270">
    <property type="term" value="P:DNA replication initiation"/>
    <property type="evidence" value="ECO:0007669"/>
    <property type="project" value="TreeGrafter"/>
</dbReference>
<evidence type="ECO:0000313" key="5">
    <source>
        <dbReference type="WBParaSite" id="GPUH_0001485701-mRNA-1"/>
    </source>
</evidence>